<protein>
    <submittedName>
        <fullName evidence="1">Uncharacterized protein</fullName>
    </submittedName>
</protein>
<sequence>MMKGTYRSMATAVCSASKLSSK</sequence>
<organism evidence="1">
    <name type="scientific">Arundo donax</name>
    <name type="common">Giant reed</name>
    <name type="synonym">Donax arundinaceus</name>
    <dbReference type="NCBI Taxonomy" id="35708"/>
    <lineage>
        <taxon>Eukaryota</taxon>
        <taxon>Viridiplantae</taxon>
        <taxon>Streptophyta</taxon>
        <taxon>Embryophyta</taxon>
        <taxon>Tracheophyta</taxon>
        <taxon>Spermatophyta</taxon>
        <taxon>Magnoliopsida</taxon>
        <taxon>Liliopsida</taxon>
        <taxon>Poales</taxon>
        <taxon>Poaceae</taxon>
        <taxon>PACMAD clade</taxon>
        <taxon>Arundinoideae</taxon>
        <taxon>Arundineae</taxon>
        <taxon>Arundo</taxon>
    </lineage>
</organism>
<name>A0A0A9FC41_ARUDO</name>
<reference evidence="1" key="1">
    <citation type="submission" date="2014-09" db="EMBL/GenBank/DDBJ databases">
        <authorList>
            <person name="Magalhaes I.L.F."/>
            <person name="Oliveira U."/>
            <person name="Santos F.R."/>
            <person name="Vidigal T.H.D.A."/>
            <person name="Brescovit A.D."/>
            <person name="Santos A.J."/>
        </authorList>
    </citation>
    <scope>NUCLEOTIDE SEQUENCE</scope>
    <source>
        <tissue evidence="1">Shoot tissue taken approximately 20 cm above the soil surface</tissue>
    </source>
</reference>
<evidence type="ECO:0000313" key="1">
    <source>
        <dbReference type="EMBL" id="JAE09922.1"/>
    </source>
</evidence>
<dbReference type="EMBL" id="GBRH01187974">
    <property type="protein sequence ID" value="JAE09922.1"/>
    <property type="molecule type" value="Transcribed_RNA"/>
</dbReference>
<dbReference type="AlphaFoldDB" id="A0A0A9FC41"/>
<reference evidence="1" key="2">
    <citation type="journal article" date="2015" name="Data Brief">
        <title>Shoot transcriptome of the giant reed, Arundo donax.</title>
        <authorList>
            <person name="Barrero R.A."/>
            <person name="Guerrero F.D."/>
            <person name="Moolhuijzen P."/>
            <person name="Goolsby J.A."/>
            <person name="Tidwell J."/>
            <person name="Bellgard S.E."/>
            <person name="Bellgard M.I."/>
        </authorList>
    </citation>
    <scope>NUCLEOTIDE SEQUENCE</scope>
    <source>
        <tissue evidence="1">Shoot tissue taken approximately 20 cm above the soil surface</tissue>
    </source>
</reference>
<proteinExistence type="predicted"/>
<accession>A0A0A9FC41</accession>